<evidence type="ECO:0000313" key="3">
    <source>
        <dbReference type="Proteomes" id="UP000239007"/>
    </source>
</evidence>
<organism evidence="2 3">
    <name type="scientific">Psychrosphaera saromensis</name>
    <dbReference type="NCBI Taxonomy" id="716813"/>
    <lineage>
        <taxon>Bacteria</taxon>
        <taxon>Pseudomonadati</taxon>
        <taxon>Pseudomonadota</taxon>
        <taxon>Gammaproteobacteria</taxon>
        <taxon>Alteromonadales</taxon>
        <taxon>Pseudoalteromonadaceae</taxon>
        <taxon>Psychrosphaera</taxon>
    </lineage>
</organism>
<reference evidence="2 3" key="1">
    <citation type="submission" date="2016-12" db="EMBL/GenBank/DDBJ databases">
        <title>Diversity of luminous bacteria.</title>
        <authorList>
            <person name="Yoshizawa S."/>
            <person name="Kogure K."/>
        </authorList>
    </citation>
    <scope>NUCLEOTIDE SEQUENCE [LARGE SCALE GENOMIC DNA]</scope>
    <source>
        <strain evidence="2 3">SA4-48</strain>
    </source>
</reference>
<feature type="region of interest" description="Disordered" evidence="1">
    <location>
        <begin position="90"/>
        <end position="120"/>
    </location>
</feature>
<name>A0A2S7UYV3_9GAMM</name>
<comment type="caution">
    <text evidence="2">The sequence shown here is derived from an EMBL/GenBank/DDBJ whole genome shotgun (WGS) entry which is preliminary data.</text>
</comment>
<dbReference type="Proteomes" id="UP000239007">
    <property type="component" value="Unassembled WGS sequence"/>
</dbReference>
<proteinExistence type="predicted"/>
<sequence length="120" mass="13740">MKINISGHHLTIKDSIKEHTSEKLTKISEHFPDIIAVNVILSIDNKKVAMVEMDTVFHSQKITIKETKDDMFQAVTSAVQKLHRVLTDKKGIEQANRNDHVDEVEPDHTHEHIQNLNLSQ</sequence>
<dbReference type="SUPFAM" id="SSF69754">
    <property type="entry name" value="Ribosome binding protein Y (YfiA homologue)"/>
    <property type="match status" value="1"/>
</dbReference>
<dbReference type="InterPro" id="IPR036567">
    <property type="entry name" value="RHF-like"/>
</dbReference>
<dbReference type="NCBIfam" id="TIGR00741">
    <property type="entry name" value="yfiA"/>
    <property type="match status" value="1"/>
</dbReference>
<feature type="compositionally biased region" description="Basic and acidic residues" evidence="1">
    <location>
        <begin position="90"/>
        <end position="113"/>
    </location>
</feature>
<dbReference type="Gene3D" id="3.30.160.100">
    <property type="entry name" value="Ribosome hibernation promotion factor-like"/>
    <property type="match status" value="1"/>
</dbReference>
<evidence type="ECO:0000256" key="1">
    <source>
        <dbReference type="SAM" id="MobiDB-lite"/>
    </source>
</evidence>
<dbReference type="InterPro" id="IPR003489">
    <property type="entry name" value="RHF/RaiA"/>
</dbReference>
<dbReference type="AlphaFoldDB" id="A0A2S7UYV3"/>
<protein>
    <submittedName>
        <fullName evidence="2">Ribosomal subunit interface protein</fullName>
    </submittedName>
</protein>
<accession>A0A2S7UYV3</accession>
<evidence type="ECO:0000313" key="2">
    <source>
        <dbReference type="EMBL" id="PQJ54461.1"/>
    </source>
</evidence>
<gene>
    <name evidence="2" type="ORF">BTO11_12910</name>
</gene>
<dbReference type="RefSeq" id="WP_105052979.1">
    <property type="nucleotide sequence ID" value="NZ_BMYG01000001.1"/>
</dbReference>
<dbReference type="EMBL" id="MSCH01000003">
    <property type="protein sequence ID" value="PQJ54461.1"/>
    <property type="molecule type" value="Genomic_DNA"/>
</dbReference>
<dbReference type="Pfam" id="PF02482">
    <property type="entry name" value="Ribosomal_S30AE"/>
    <property type="match status" value="1"/>
</dbReference>
<keyword evidence="3" id="KW-1185">Reference proteome</keyword>
<dbReference type="OrthoDB" id="9795119at2"/>